<evidence type="ECO:0000256" key="2">
    <source>
        <dbReference type="ARBA" id="ARBA00004477"/>
    </source>
</evidence>
<evidence type="ECO:0000256" key="5">
    <source>
        <dbReference type="ARBA" id="ARBA00013225"/>
    </source>
</evidence>
<keyword evidence="23" id="KW-1185">Reference proteome</keyword>
<sequence>MSNAIPAAAKDQPDASSSSGSKSAVDLPAGTITVKSTFVSRLVSLLAIGLALSLIFNSQEDASLYDPLKACVGFSILAYLITVNLIPILAPEFVRVGFFGKDLGKKDRPVIAETMGAVCAVVYLVSMFFFIPFLFYKYYVTSTSGGGNREQGYDAAVELLHKGRALRMFPHSKLAEYLAALLSLFSMLVLGVADDLFDIRWRNKLFMPAIAALPMMFVYYVDFGVTRVVVPEFAYKVFFPESLAYPTTIDLGALYYVYMLSLAIFLPNSINILAGVNGLEAGQAFVIAIFLLLNDALYILPSRLFGLPEHPGTEAHLFSTYFTLPLVAVTLALLRFNWFPARVFVGDTYCYFAGMVLAQVGIVGHFAKTLMLFLVPQVFNFLYSAPQLFHLVDCPRHRLPKLNTETGLLEPSRVYFPTKPRKLQTLLLRTMSIFKLIHLEYDSKTGAIASASNMTLINLILTWTGPLREDRLALVLLLIQGFTCMVGLTARHTIAPIIFGRDNI</sequence>
<dbReference type="EMBL" id="JBBJBU010000021">
    <property type="protein sequence ID" value="KAK7202360.1"/>
    <property type="molecule type" value="Genomic_DNA"/>
</dbReference>
<comment type="cofactor">
    <cofactor evidence="1">
        <name>Mg(2+)</name>
        <dbReference type="ChEBI" id="CHEBI:18420"/>
    </cofactor>
</comment>
<dbReference type="GeneID" id="90035010"/>
<keyword evidence="12" id="KW-0460">Magnesium</keyword>
<evidence type="ECO:0000256" key="4">
    <source>
        <dbReference type="ARBA" id="ARBA00009317"/>
    </source>
</evidence>
<name>A0ABR1FF06_9ASCO</name>
<comment type="catalytic activity">
    <reaction evidence="18">
        <text>a di-trans,poly-cis-dolichyl phosphate + UDP-N-acetyl-alpha-D-glucosamine = an N-acetyl-alpha-D-glucosaminyl-diphospho-di-trans,poly-cis-dolichol + UMP</text>
        <dbReference type="Rhea" id="RHEA:13289"/>
        <dbReference type="Rhea" id="RHEA-COMP:19498"/>
        <dbReference type="Rhea" id="RHEA-COMP:19507"/>
        <dbReference type="ChEBI" id="CHEBI:57683"/>
        <dbReference type="ChEBI" id="CHEBI:57705"/>
        <dbReference type="ChEBI" id="CHEBI:57865"/>
        <dbReference type="ChEBI" id="CHEBI:58427"/>
        <dbReference type="EC" id="2.7.8.15"/>
    </reaction>
    <physiologicalReaction direction="left-to-right" evidence="18">
        <dbReference type="Rhea" id="RHEA:13290"/>
    </physiologicalReaction>
</comment>
<feature type="transmembrane region" description="Helical" evidence="20">
    <location>
        <begin position="38"/>
        <end position="56"/>
    </location>
</feature>
<keyword evidence="11" id="KW-0256">Endoplasmic reticulum</keyword>
<reference evidence="22 23" key="1">
    <citation type="submission" date="2024-03" db="EMBL/GenBank/DDBJ databases">
        <title>Genome-scale model development and genomic sequencing of the oleaginous clade Lipomyces.</title>
        <authorList>
            <consortium name="Lawrence Berkeley National Laboratory"/>
            <person name="Czajka J.J."/>
            <person name="Han Y."/>
            <person name="Kim J."/>
            <person name="Mondo S.J."/>
            <person name="Hofstad B.A."/>
            <person name="Robles A."/>
            <person name="Haridas S."/>
            <person name="Riley R."/>
            <person name="LaButti K."/>
            <person name="Pangilinan J."/>
            <person name="Andreopoulos W."/>
            <person name="Lipzen A."/>
            <person name="Yan J."/>
            <person name="Wang M."/>
            <person name="Ng V."/>
            <person name="Grigoriev I.V."/>
            <person name="Spatafora J.W."/>
            <person name="Magnuson J.K."/>
            <person name="Baker S.E."/>
            <person name="Pomraning K.R."/>
        </authorList>
    </citation>
    <scope>NUCLEOTIDE SEQUENCE [LARGE SCALE GENOMIC DNA]</scope>
    <source>
        <strain evidence="22 23">Phaff 52-87</strain>
    </source>
</reference>
<feature type="transmembrane region" description="Helical" evidence="20">
    <location>
        <begin position="110"/>
        <end position="135"/>
    </location>
</feature>
<evidence type="ECO:0000256" key="14">
    <source>
        <dbReference type="ARBA" id="ARBA00023136"/>
    </source>
</evidence>
<evidence type="ECO:0000256" key="1">
    <source>
        <dbReference type="ARBA" id="ARBA00001946"/>
    </source>
</evidence>
<feature type="transmembrane region" description="Helical" evidence="20">
    <location>
        <begin position="472"/>
        <end position="490"/>
    </location>
</feature>
<evidence type="ECO:0000313" key="21">
    <source>
        <dbReference type="EMBL" id="KAK7202360.1"/>
    </source>
</evidence>
<feature type="transmembrane region" description="Helical" evidence="20">
    <location>
        <begin position="243"/>
        <end position="266"/>
    </location>
</feature>
<accession>A0ABR1FF06</accession>
<keyword evidence="7" id="KW-0328">Glycosyltransferase</keyword>
<evidence type="ECO:0000256" key="20">
    <source>
        <dbReference type="SAM" id="Phobius"/>
    </source>
</evidence>
<evidence type="ECO:0000313" key="22">
    <source>
        <dbReference type="EMBL" id="KAK7208466.1"/>
    </source>
</evidence>
<dbReference type="EC" id="2.7.8.15" evidence="5"/>
<evidence type="ECO:0000256" key="8">
    <source>
        <dbReference type="ARBA" id="ARBA00022679"/>
    </source>
</evidence>
<evidence type="ECO:0000256" key="15">
    <source>
        <dbReference type="ARBA" id="ARBA00029567"/>
    </source>
</evidence>
<gene>
    <name evidence="21" type="ORF">BZA70DRAFT_120513</name>
    <name evidence="22" type="ORF">BZA70DRAFT_51262</name>
</gene>
<evidence type="ECO:0000256" key="11">
    <source>
        <dbReference type="ARBA" id="ARBA00022824"/>
    </source>
</evidence>
<dbReference type="CDD" id="cd06855">
    <property type="entry name" value="GT_GPT_euk"/>
    <property type="match status" value="1"/>
</dbReference>
<evidence type="ECO:0000256" key="6">
    <source>
        <dbReference type="ARBA" id="ARBA00017659"/>
    </source>
</evidence>
<evidence type="ECO:0000256" key="3">
    <source>
        <dbReference type="ARBA" id="ARBA00004922"/>
    </source>
</evidence>
<dbReference type="InterPro" id="IPR033895">
    <property type="entry name" value="GPT"/>
</dbReference>
<comment type="caution">
    <text evidence="22">The sequence shown here is derived from an EMBL/GenBank/DDBJ whole genome shotgun (WGS) entry which is preliminary data.</text>
</comment>
<comment type="pathway">
    <text evidence="3">Protein modification; protein glycosylation.</text>
</comment>
<keyword evidence="13 20" id="KW-1133">Transmembrane helix</keyword>
<comment type="function">
    <text evidence="17">UDP-N-acetylglucosamine--dolichyl-phosphate N-acetylglucosaminephosphotransferase that operates in the biosynthetic pathway of dolichol-linked oligosaccharides, the glycan precursors employed in protein asparagine (N)-glycosylation. The assembly of dolichol-linked oligosaccharides begins on the cytosolic side of the endoplasmic reticulum membrane and finishes in its lumen. The sequential addition of sugars to dolichol pyrophosphate produces dolichol-linked oligosaccharides containing fourteen sugars, including two GlcNAcs, nine mannoses and three glucoses. Once assembled, the oligosaccharide is transferred from the lipid to nascent proteins by oligosaccharyltransferases. Catalyzes the initial step of dolichol-linked oligosaccharide biosynthesis, transfering GlcNAc-1-P from cytosolic UDP-GlcNAc onto the carrier lipid dolichyl phosphate (P-dolichol), yielding GlcNAc-P-P-dolichol embedded in the cytoplasmic leaflet of the endoplasmic reticulum membrane.</text>
</comment>
<dbReference type="InterPro" id="IPR000715">
    <property type="entry name" value="Glycosyl_transferase_4"/>
</dbReference>
<dbReference type="Proteomes" id="UP001498771">
    <property type="component" value="Unassembled WGS sequence"/>
</dbReference>
<keyword evidence="14 20" id="KW-0472">Membrane</keyword>
<evidence type="ECO:0000256" key="17">
    <source>
        <dbReference type="ARBA" id="ARBA00044717"/>
    </source>
</evidence>
<comment type="subcellular location">
    <subcellularLocation>
        <location evidence="2">Endoplasmic reticulum membrane</location>
        <topology evidence="2">Multi-pass membrane protein</topology>
    </subcellularLocation>
</comment>
<evidence type="ECO:0000256" key="9">
    <source>
        <dbReference type="ARBA" id="ARBA00022692"/>
    </source>
</evidence>
<dbReference type="PANTHER" id="PTHR10571">
    <property type="entry name" value="UDP-N-ACETYLGLUCOSAMINE--DOLICHYL-PHOSPHATE N-ACETYLGLUCOSAMINEPHOSPHOTRANSFERASE"/>
    <property type="match status" value="1"/>
</dbReference>
<dbReference type="EMBL" id="JBBJBU010000001">
    <property type="protein sequence ID" value="KAK7208466.1"/>
    <property type="molecule type" value="Genomic_DNA"/>
</dbReference>
<evidence type="ECO:0000256" key="13">
    <source>
        <dbReference type="ARBA" id="ARBA00022989"/>
    </source>
</evidence>
<evidence type="ECO:0000313" key="23">
    <source>
        <dbReference type="Proteomes" id="UP001498771"/>
    </source>
</evidence>
<feature type="transmembrane region" description="Helical" evidence="20">
    <location>
        <begin position="350"/>
        <end position="375"/>
    </location>
</feature>
<dbReference type="RefSeq" id="XP_064765393.1">
    <property type="nucleotide sequence ID" value="XM_064909498.1"/>
</dbReference>
<evidence type="ECO:0000256" key="12">
    <source>
        <dbReference type="ARBA" id="ARBA00022842"/>
    </source>
</evidence>
<feature type="transmembrane region" description="Helical" evidence="20">
    <location>
        <begin position="278"/>
        <end position="300"/>
    </location>
</feature>
<dbReference type="Pfam" id="PF00953">
    <property type="entry name" value="Glycos_transf_4"/>
    <property type="match status" value="1"/>
</dbReference>
<feature type="transmembrane region" description="Helical" evidence="20">
    <location>
        <begin position="76"/>
        <end position="98"/>
    </location>
</feature>
<evidence type="ECO:0000256" key="10">
    <source>
        <dbReference type="ARBA" id="ARBA00022723"/>
    </source>
</evidence>
<evidence type="ECO:0000256" key="19">
    <source>
        <dbReference type="SAM" id="MobiDB-lite"/>
    </source>
</evidence>
<keyword evidence="8 22" id="KW-0808">Transferase</keyword>
<evidence type="ECO:0000256" key="18">
    <source>
        <dbReference type="ARBA" id="ARBA00045078"/>
    </source>
</evidence>
<dbReference type="GO" id="GO:0016740">
    <property type="term" value="F:transferase activity"/>
    <property type="evidence" value="ECO:0007669"/>
    <property type="project" value="UniProtKB-KW"/>
</dbReference>
<feature type="transmembrane region" description="Helical" evidence="20">
    <location>
        <begin position="205"/>
        <end position="223"/>
    </location>
</feature>
<feature type="region of interest" description="Disordered" evidence="19">
    <location>
        <begin position="1"/>
        <end position="25"/>
    </location>
</feature>
<evidence type="ECO:0000256" key="16">
    <source>
        <dbReference type="ARBA" id="ARBA00033238"/>
    </source>
</evidence>
<feature type="transmembrane region" description="Helical" evidence="20">
    <location>
        <begin position="174"/>
        <end position="193"/>
    </location>
</feature>
<keyword evidence="10" id="KW-0479">Metal-binding</keyword>
<feature type="transmembrane region" description="Helical" evidence="20">
    <location>
        <begin position="320"/>
        <end position="338"/>
    </location>
</feature>
<evidence type="ECO:0000256" key="7">
    <source>
        <dbReference type="ARBA" id="ARBA00022676"/>
    </source>
</evidence>
<comment type="similarity">
    <text evidence="4">Belongs to the glycosyltransferase 4 family.</text>
</comment>
<organism evidence="22 23">
    <name type="scientific">Myxozyma melibiosi</name>
    <dbReference type="NCBI Taxonomy" id="54550"/>
    <lineage>
        <taxon>Eukaryota</taxon>
        <taxon>Fungi</taxon>
        <taxon>Dikarya</taxon>
        <taxon>Ascomycota</taxon>
        <taxon>Saccharomycotina</taxon>
        <taxon>Lipomycetes</taxon>
        <taxon>Lipomycetales</taxon>
        <taxon>Lipomycetaceae</taxon>
        <taxon>Myxozyma</taxon>
    </lineage>
</organism>
<proteinExistence type="inferred from homology"/>
<keyword evidence="9 20" id="KW-0812">Transmembrane</keyword>
<dbReference type="PANTHER" id="PTHR10571:SF0">
    <property type="entry name" value="UDP-N-ACETYLGLUCOSAMINE--DOLICHYL-PHOSPHATE N-ACETYLGLUCOSAMINEPHOSPHOTRANSFERASE"/>
    <property type="match status" value="1"/>
</dbReference>
<protein>
    <recommendedName>
        <fullName evidence="6">UDP-N-acetylglucosamine--dolichyl-phosphate N-acetylglucosaminephosphotransferase</fullName>
        <ecNumber evidence="5">2.7.8.15</ecNumber>
    </recommendedName>
    <alternativeName>
        <fullName evidence="15">GlcNAc-1-P transferase</fullName>
    </alternativeName>
    <alternativeName>
        <fullName evidence="16">N-acetylglucosamine-1-phosphate transferase</fullName>
    </alternativeName>
</protein>